<keyword evidence="2" id="KW-0812">Transmembrane</keyword>
<feature type="transmembrane region" description="Helical" evidence="2">
    <location>
        <begin position="216"/>
        <end position="235"/>
    </location>
</feature>
<keyword evidence="2" id="KW-1133">Transmembrane helix</keyword>
<dbReference type="STRING" id="317619.GCA_000332315_00816"/>
<evidence type="ECO:0000313" key="4">
    <source>
        <dbReference type="Proteomes" id="UP000034681"/>
    </source>
</evidence>
<reference evidence="3" key="1">
    <citation type="submission" date="2012-04" db="EMBL/GenBank/DDBJ databases">
        <authorList>
            <person name="Borisov I.G."/>
            <person name="Ivanikova N.V."/>
            <person name="Pinevich A.V."/>
        </authorList>
    </citation>
    <scope>NUCLEOTIDE SEQUENCE</scope>
    <source>
        <strain evidence="3">CALU 1027</strain>
    </source>
</reference>
<evidence type="ECO:0008006" key="5">
    <source>
        <dbReference type="Google" id="ProtNLM"/>
    </source>
</evidence>
<evidence type="ECO:0000256" key="2">
    <source>
        <dbReference type="SAM" id="Phobius"/>
    </source>
</evidence>
<keyword evidence="2" id="KW-0472">Membrane</keyword>
<dbReference type="InterPro" id="IPR021499">
    <property type="entry name" value="DUF3153"/>
</dbReference>
<evidence type="ECO:0000256" key="1">
    <source>
        <dbReference type="SAM" id="MobiDB-lite"/>
    </source>
</evidence>
<gene>
    <name evidence="3" type="ORF">PROH_10245</name>
</gene>
<sequence>MRYDLGLRFTSQTEGAIVQRITLSDDVQALTPVLGDQWFARLAHQINPLDGWGQRLDAGSYQLTVPFYGSTDLVRKFKQVLQPSPNSPATVDRSASPLTPSPNPRTQPPWHGDLPALGGDIALSQDNRLVAFRNHLHLSLDLQALGSRRTQGQGVGATAGILQVAFVLDTPWGVDWARATAGVPQQHRGRRVVWLLPTGAVTDVEAVFWVPSPLGIGAIGVFLLVVGGMAVRRWLPPPGSPSP</sequence>
<dbReference type="Proteomes" id="UP000034681">
    <property type="component" value="Unassembled WGS sequence"/>
</dbReference>
<feature type="region of interest" description="Disordered" evidence="1">
    <location>
        <begin position="82"/>
        <end position="117"/>
    </location>
</feature>
<dbReference type="Pfam" id="PF11353">
    <property type="entry name" value="DUF3153"/>
    <property type="match status" value="1"/>
</dbReference>
<protein>
    <recommendedName>
        <fullName evidence="5">DUF3153 domain-containing protein</fullName>
    </recommendedName>
</protein>
<dbReference type="EMBL" id="AJTX02000004">
    <property type="protein sequence ID" value="KKJ00110.1"/>
    <property type="molecule type" value="Genomic_DNA"/>
</dbReference>
<dbReference type="AlphaFoldDB" id="A0A0M2PVC9"/>
<name>A0A0M2PVC9_PROHO</name>
<proteinExistence type="predicted"/>
<keyword evidence="4" id="KW-1185">Reference proteome</keyword>
<dbReference type="eggNOG" id="ENOG502ZBK0">
    <property type="taxonomic scope" value="Bacteria"/>
</dbReference>
<evidence type="ECO:0000313" key="3">
    <source>
        <dbReference type="EMBL" id="KKJ00110.1"/>
    </source>
</evidence>
<accession>A0A0M2PVC9</accession>
<comment type="caution">
    <text evidence="3">The sequence shown here is derived from an EMBL/GenBank/DDBJ whole genome shotgun (WGS) entry which is preliminary data.</text>
</comment>
<organism evidence="3 4">
    <name type="scientific">Prochlorothrix hollandica PCC 9006 = CALU 1027</name>
    <dbReference type="NCBI Taxonomy" id="317619"/>
    <lineage>
        <taxon>Bacteria</taxon>
        <taxon>Bacillati</taxon>
        <taxon>Cyanobacteriota</taxon>
        <taxon>Cyanophyceae</taxon>
        <taxon>Prochlorotrichales</taxon>
        <taxon>Prochlorotrichaceae</taxon>
        <taxon>Prochlorothrix</taxon>
    </lineage>
</organism>